<feature type="region of interest" description="Disordered" evidence="1">
    <location>
        <begin position="310"/>
        <end position="378"/>
    </location>
</feature>
<feature type="compositionally biased region" description="Polar residues" evidence="1">
    <location>
        <begin position="310"/>
        <end position="321"/>
    </location>
</feature>
<dbReference type="EMBL" id="ML977137">
    <property type="protein sequence ID" value="KAF1992174.1"/>
    <property type="molecule type" value="Genomic_DNA"/>
</dbReference>
<feature type="compositionally biased region" description="Polar residues" evidence="1">
    <location>
        <begin position="489"/>
        <end position="499"/>
    </location>
</feature>
<feature type="compositionally biased region" description="Low complexity" evidence="1">
    <location>
        <begin position="544"/>
        <end position="554"/>
    </location>
</feature>
<feature type="compositionally biased region" description="Polar residues" evidence="1">
    <location>
        <begin position="708"/>
        <end position="717"/>
    </location>
</feature>
<organism evidence="3 4">
    <name type="scientific">Aulographum hederae CBS 113979</name>
    <dbReference type="NCBI Taxonomy" id="1176131"/>
    <lineage>
        <taxon>Eukaryota</taxon>
        <taxon>Fungi</taxon>
        <taxon>Dikarya</taxon>
        <taxon>Ascomycota</taxon>
        <taxon>Pezizomycotina</taxon>
        <taxon>Dothideomycetes</taxon>
        <taxon>Pleosporomycetidae</taxon>
        <taxon>Aulographales</taxon>
        <taxon>Aulographaceae</taxon>
    </lineage>
</organism>
<feature type="region of interest" description="Disordered" evidence="1">
    <location>
        <begin position="242"/>
        <end position="261"/>
    </location>
</feature>
<dbReference type="OrthoDB" id="5404940at2759"/>
<gene>
    <name evidence="3" type="ORF">K402DRAFT_449575</name>
</gene>
<evidence type="ECO:0000313" key="3">
    <source>
        <dbReference type="EMBL" id="KAF1992174.1"/>
    </source>
</evidence>
<accession>A0A6G1HGF8</accession>
<name>A0A6G1HGF8_9PEZI</name>
<reference evidence="3" key="1">
    <citation type="journal article" date="2020" name="Stud. Mycol.">
        <title>101 Dothideomycetes genomes: a test case for predicting lifestyles and emergence of pathogens.</title>
        <authorList>
            <person name="Haridas S."/>
            <person name="Albert R."/>
            <person name="Binder M."/>
            <person name="Bloem J."/>
            <person name="Labutti K."/>
            <person name="Salamov A."/>
            <person name="Andreopoulos B."/>
            <person name="Baker S."/>
            <person name="Barry K."/>
            <person name="Bills G."/>
            <person name="Bluhm B."/>
            <person name="Cannon C."/>
            <person name="Castanera R."/>
            <person name="Culley D."/>
            <person name="Daum C."/>
            <person name="Ezra D."/>
            <person name="Gonzalez J."/>
            <person name="Henrissat B."/>
            <person name="Kuo A."/>
            <person name="Liang C."/>
            <person name="Lipzen A."/>
            <person name="Lutzoni F."/>
            <person name="Magnuson J."/>
            <person name="Mondo S."/>
            <person name="Nolan M."/>
            <person name="Ohm R."/>
            <person name="Pangilinan J."/>
            <person name="Park H.-J."/>
            <person name="Ramirez L."/>
            <person name="Alfaro M."/>
            <person name="Sun H."/>
            <person name="Tritt A."/>
            <person name="Yoshinaga Y."/>
            <person name="Zwiers L.-H."/>
            <person name="Turgeon B."/>
            <person name="Goodwin S."/>
            <person name="Spatafora J."/>
            <person name="Crous P."/>
            <person name="Grigoriev I."/>
        </authorList>
    </citation>
    <scope>NUCLEOTIDE SEQUENCE</scope>
    <source>
        <strain evidence="3">CBS 113979</strain>
    </source>
</reference>
<evidence type="ECO:0000313" key="4">
    <source>
        <dbReference type="Proteomes" id="UP000800041"/>
    </source>
</evidence>
<dbReference type="Proteomes" id="UP000800041">
    <property type="component" value="Unassembled WGS sequence"/>
</dbReference>
<feature type="compositionally biased region" description="Basic and acidic residues" evidence="1">
    <location>
        <begin position="581"/>
        <end position="591"/>
    </location>
</feature>
<protein>
    <submittedName>
        <fullName evidence="3">Uncharacterized protein</fullName>
    </submittedName>
</protein>
<feature type="compositionally biased region" description="Basic and acidic residues" evidence="1">
    <location>
        <begin position="461"/>
        <end position="488"/>
    </location>
</feature>
<feature type="compositionally biased region" description="Polar residues" evidence="1">
    <location>
        <begin position="347"/>
        <end position="368"/>
    </location>
</feature>
<keyword evidence="4" id="KW-1185">Reference proteome</keyword>
<feature type="region of interest" description="Disordered" evidence="1">
    <location>
        <begin position="432"/>
        <end position="717"/>
    </location>
</feature>
<keyword evidence="2" id="KW-0472">Membrane</keyword>
<keyword evidence="2" id="KW-1133">Transmembrane helix</keyword>
<feature type="compositionally biased region" description="Polar residues" evidence="1">
    <location>
        <begin position="447"/>
        <end position="458"/>
    </location>
</feature>
<evidence type="ECO:0000256" key="1">
    <source>
        <dbReference type="SAM" id="MobiDB-lite"/>
    </source>
</evidence>
<evidence type="ECO:0000256" key="2">
    <source>
        <dbReference type="SAM" id="Phobius"/>
    </source>
</evidence>
<feature type="compositionally biased region" description="Basic residues" evidence="1">
    <location>
        <begin position="250"/>
        <end position="259"/>
    </location>
</feature>
<dbReference type="AlphaFoldDB" id="A0A6G1HGF8"/>
<feature type="transmembrane region" description="Helical" evidence="2">
    <location>
        <begin position="118"/>
        <end position="139"/>
    </location>
</feature>
<keyword evidence="2" id="KW-0812">Transmembrane</keyword>
<feature type="compositionally biased region" description="Basic and acidic residues" evidence="1">
    <location>
        <begin position="681"/>
        <end position="697"/>
    </location>
</feature>
<feature type="compositionally biased region" description="Acidic residues" evidence="1">
    <location>
        <begin position="369"/>
        <end position="378"/>
    </location>
</feature>
<sequence>MGGGQPYMYNSAPSARYSALFPEKPFNPKAFTEASYAPKSKPKPKPEGPLLNFNRHPDSYVIVPYGQTDFKPMNPKAKIHIKWTRWVQQGFRVTQMLGAIGILICGICIRGTQDTEGWVIRLPPGADMAVTLYAIYHLCRAAKHRTPASSASYHLFSLILDCGFIPFYVFIAIMSNRNFQEKSGTTGRWRTFFATDEATNAILMATWLAASVQGGLHLISAAMDLYLLLAFRKISHLPPDMNPLEDNLTSRRKSKHKYKNSSLSISAPISVEKRDSAMTGSTLSVSQPSNVSKSHESLYEDQSVSFFQSRIGSDPSFSPHNPRTARLSRPDQPQRNSFLGPSDAESRPQSARNSFNNTSALSLQQPSQDSDEGDDEDAREFNRSQAYAALSAHKTATMSSNVFASKPYDPNAWNTPTMSSDIFATKRLHNQARPLGMNPPTPPPKTHNYSKSNPTNLHPASKWEIHDDNLHANHGRDVSSNYDDHADTHSVSSLATSNYPDPMHRANSHNSEVSALEDDAAPQLPQHSRPWHKYTRPQSQYGAPSTGTSSPGSSVRAGTPKGKFYGDLSAATMGVRGSSPLHDRSSPERNQQHQQQRPYTYYGGQTQGQTASPTTDKWHRGPHPFSSRGRRDSDQNGKGNGTMIGKTERLDWASASGGGSPTRVVSRTGVDGDLGLMGNNRRREVSGKVAEEGRVGGDRAWGGWGNGLTQRKVSGLS</sequence>
<feature type="transmembrane region" description="Helical" evidence="2">
    <location>
        <begin position="93"/>
        <end position="112"/>
    </location>
</feature>
<feature type="region of interest" description="Disordered" evidence="1">
    <location>
        <begin position="32"/>
        <end position="51"/>
    </location>
</feature>
<proteinExistence type="predicted"/>
<feature type="transmembrane region" description="Helical" evidence="2">
    <location>
        <begin position="151"/>
        <end position="173"/>
    </location>
</feature>
<feature type="compositionally biased region" description="Low complexity" evidence="1">
    <location>
        <begin position="594"/>
        <end position="610"/>
    </location>
</feature>